<dbReference type="AlphaFoldDB" id="A0A1I1MXT0"/>
<keyword evidence="1" id="KW-0378">Hydrolase</keyword>
<dbReference type="PANTHER" id="PTHR31793">
    <property type="entry name" value="4-HYDROXYBENZOYL-COA THIOESTERASE FAMILY MEMBER"/>
    <property type="match status" value="1"/>
</dbReference>
<sequence length="170" mass="19454">MTQYLDHSPMEGEYLNGRFLSPPLVVRPEWIDFNGHLNMAYYGVLFDTGCNHGFTALGFGEAYRRDQGLTTMMADLRIRYLRELHEGDRVRCSFRIVKVGSRAFHFCQELIHTDGWVAATAEAVNLHVDIAQRKVVPYGDEKRKLLDDMAKIHADWPLPDWVGADLGVRS</sequence>
<dbReference type="Pfam" id="PF13279">
    <property type="entry name" value="4HBT_2"/>
    <property type="match status" value="1"/>
</dbReference>
<evidence type="ECO:0000313" key="1">
    <source>
        <dbReference type="EMBL" id="SFC88058.1"/>
    </source>
</evidence>
<name>A0A1I1MXT0_9RHOB</name>
<dbReference type="Gene3D" id="3.10.129.10">
    <property type="entry name" value="Hotdog Thioesterase"/>
    <property type="match status" value="1"/>
</dbReference>
<organism evidence="1 2">
    <name type="scientific">Pseudooceanicola nitratireducens</name>
    <dbReference type="NCBI Taxonomy" id="517719"/>
    <lineage>
        <taxon>Bacteria</taxon>
        <taxon>Pseudomonadati</taxon>
        <taxon>Pseudomonadota</taxon>
        <taxon>Alphaproteobacteria</taxon>
        <taxon>Rhodobacterales</taxon>
        <taxon>Paracoccaceae</taxon>
        <taxon>Pseudooceanicola</taxon>
    </lineage>
</organism>
<accession>A0A1I1MXT0</accession>
<protein>
    <submittedName>
        <fullName evidence="1">Acyl-CoA thioester hydrolase</fullName>
    </submittedName>
</protein>
<dbReference type="EMBL" id="FOLX01000001">
    <property type="protein sequence ID" value="SFC88058.1"/>
    <property type="molecule type" value="Genomic_DNA"/>
</dbReference>
<gene>
    <name evidence="1" type="ORF">SAMN05421762_2562</name>
</gene>
<dbReference type="GO" id="GO:0047617">
    <property type="term" value="F:fatty acyl-CoA hydrolase activity"/>
    <property type="evidence" value="ECO:0007669"/>
    <property type="project" value="TreeGrafter"/>
</dbReference>
<dbReference type="CDD" id="cd00586">
    <property type="entry name" value="4HBT"/>
    <property type="match status" value="1"/>
</dbReference>
<dbReference type="InterPro" id="IPR029069">
    <property type="entry name" value="HotDog_dom_sf"/>
</dbReference>
<reference evidence="1 2" key="1">
    <citation type="submission" date="2016-10" db="EMBL/GenBank/DDBJ databases">
        <authorList>
            <person name="de Groot N.N."/>
        </authorList>
    </citation>
    <scope>NUCLEOTIDE SEQUENCE [LARGE SCALE GENOMIC DNA]</scope>
    <source>
        <strain evidence="1 2">DSM 29619</strain>
    </source>
</reference>
<proteinExistence type="predicted"/>
<dbReference type="RefSeq" id="WP_244525589.1">
    <property type="nucleotide sequence ID" value="NZ_FNZG01000001.1"/>
</dbReference>
<dbReference type="SUPFAM" id="SSF54637">
    <property type="entry name" value="Thioesterase/thiol ester dehydrase-isomerase"/>
    <property type="match status" value="1"/>
</dbReference>
<evidence type="ECO:0000313" key="2">
    <source>
        <dbReference type="Proteomes" id="UP000231644"/>
    </source>
</evidence>
<dbReference type="InterPro" id="IPR050563">
    <property type="entry name" value="4-hydroxybenzoyl-CoA_TE"/>
</dbReference>
<keyword evidence="2" id="KW-1185">Reference proteome</keyword>
<dbReference type="STRING" id="517719.SAMN05421762_2562"/>
<dbReference type="Proteomes" id="UP000231644">
    <property type="component" value="Unassembled WGS sequence"/>
</dbReference>
<dbReference type="PANTHER" id="PTHR31793:SF2">
    <property type="entry name" value="BLR1345 PROTEIN"/>
    <property type="match status" value="1"/>
</dbReference>